<gene>
    <name evidence="2" type="ORF">PXH66_09095</name>
</gene>
<evidence type="ECO:0000259" key="1">
    <source>
        <dbReference type="Pfam" id="PF08388"/>
    </source>
</evidence>
<organism evidence="2 3">
    <name type="scientific">Synoicihabitans lomoniglobus</name>
    <dbReference type="NCBI Taxonomy" id="2909285"/>
    <lineage>
        <taxon>Bacteria</taxon>
        <taxon>Pseudomonadati</taxon>
        <taxon>Verrucomicrobiota</taxon>
        <taxon>Opitutia</taxon>
        <taxon>Opitutales</taxon>
        <taxon>Opitutaceae</taxon>
        <taxon>Synoicihabitans</taxon>
    </lineage>
</organism>
<dbReference type="Proteomes" id="UP001218638">
    <property type="component" value="Chromosome"/>
</dbReference>
<sequence length="186" mass="21738">MVSLIHYVEGRLKLVVNRTKCRTGPLKECSFLGFTFTARGKVVWTEKSRLRFKTRLKAITSRKRGVAEDKVITELRRYVIGWLGYFGISHTYGEVLALEDWMRRRVRLYYWKQWKQPRTRRRNLIKLGANPAKVKLATRSRKGYWRMSSNSIVQAALTNAYLHGQGVPNMRAKWIAMRYGNDGVPA</sequence>
<proteinExistence type="predicted"/>
<dbReference type="Pfam" id="PF08388">
    <property type="entry name" value="GIIM"/>
    <property type="match status" value="1"/>
</dbReference>
<dbReference type="KEGG" id="slom:PXH66_09095"/>
<keyword evidence="3" id="KW-1185">Reference proteome</keyword>
<dbReference type="InterPro" id="IPR013597">
    <property type="entry name" value="Mat_intron_G2"/>
</dbReference>
<reference evidence="2" key="1">
    <citation type="submission" date="2023-03" db="EMBL/GenBank/DDBJ databases">
        <title>Lomoglobus Profundus gen. nov., sp. nov., a novel member of the phylum Verrucomicrobia, isolated from deep-marine sediment of South China Sea.</title>
        <authorList>
            <person name="Ahmad T."/>
            <person name="Ishaq S.E."/>
            <person name="Wang F."/>
        </authorList>
    </citation>
    <scope>NUCLEOTIDE SEQUENCE</scope>
    <source>
        <strain evidence="2">LMO-M01</strain>
    </source>
</reference>
<evidence type="ECO:0000313" key="2">
    <source>
        <dbReference type="EMBL" id="WED67005.1"/>
    </source>
</evidence>
<name>A0AAF0I5E7_9BACT</name>
<dbReference type="RefSeq" id="WP_330929720.1">
    <property type="nucleotide sequence ID" value="NZ_CP119075.1"/>
</dbReference>
<dbReference type="EMBL" id="CP119075">
    <property type="protein sequence ID" value="WED67005.1"/>
    <property type="molecule type" value="Genomic_DNA"/>
</dbReference>
<protein>
    <submittedName>
        <fullName evidence="2">Group II intron maturase-specific domain-containing protein</fullName>
    </submittedName>
</protein>
<dbReference type="AlphaFoldDB" id="A0AAF0I5E7"/>
<accession>A0AAF0I5E7</accession>
<feature type="domain" description="Group II intron maturase-specific" evidence="1">
    <location>
        <begin position="51"/>
        <end position="124"/>
    </location>
</feature>
<evidence type="ECO:0000313" key="3">
    <source>
        <dbReference type="Proteomes" id="UP001218638"/>
    </source>
</evidence>